<keyword evidence="1" id="KW-0732">Signal</keyword>
<dbReference type="InterPro" id="IPR032183">
    <property type="entry name" value="PKD-like"/>
</dbReference>
<evidence type="ECO:0000313" key="2">
    <source>
        <dbReference type="EMBL" id="QKJ32809.1"/>
    </source>
</evidence>
<evidence type="ECO:0000313" key="3">
    <source>
        <dbReference type="Proteomes" id="UP000505355"/>
    </source>
</evidence>
<keyword evidence="3" id="KW-1185">Reference proteome</keyword>
<dbReference type="AlphaFoldDB" id="A0A7D4QXJ7"/>
<evidence type="ECO:0000256" key="1">
    <source>
        <dbReference type="SAM" id="SignalP"/>
    </source>
</evidence>
<dbReference type="EMBL" id="CP054139">
    <property type="protein sequence ID" value="QKJ32809.1"/>
    <property type="molecule type" value="Genomic_DNA"/>
</dbReference>
<dbReference type="RefSeq" id="WP_173417454.1">
    <property type="nucleotide sequence ID" value="NZ_CP054139.1"/>
</dbReference>
<dbReference type="PROSITE" id="PS51257">
    <property type="entry name" value="PROKAR_LIPOPROTEIN"/>
    <property type="match status" value="1"/>
</dbReference>
<gene>
    <name evidence="2" type="ORF">HQ865_24650</name>
</gene>
<sequence length="517" mass="57258">MKNKHLTYICCLLAVVLGLLSACRKDLGNYQYHDINEGQISNINDSYSAFRGTALAISPTLKFTMDDGADTTKYTYAWYIIDQSVLPITKKTVAKSKNLNWSVNIASSTTAYTLLYEVTEVSTGAIFRKSSSLTVGTEIADGWLILNDIGGKGRLDFLNYLSASSTFKPYTDILTTFSTLTLTGAPKMVYYYYRRDPFSALTYKAIAVGTDQSTSVINTQDGTFTKFANISTMMSSYSPPPYYAQSIAAQASSNLAYLFDSNGALYYENATQRYAWGTRVNKTSAGVEFKISPYYAEAYKNSTTYALMFDTDNKRFMEHKSTNNSSSVPVPVSGNKVFSDNGIDAGNLKMDLLYMASTPAAGGRTYALFKNSASEVFLTIIQCDYSSFNPQTFEKITTAPDMINATQFAIDPTSGYIMYLVGSKIYRYNRADQTNAMVLDMGTKKVSLMKYQKLTYQTGTARYIEYASKLIVCTYDDASPNTSGQMNLYTVPGLNAALSLYQSYTGYGKIVSVSYRE</sequence>
<feature type="signal peptide" evidence="1">
    <location>
        <begin position="1"/>
        <end position="21"/>
    </location>
</feature>
<dbReference type="Pfam" id="PF16407">
    <property type="entry name" value="PKD_2"/>
    <property type="match status" value="1"/>
</dbReference>
<accession>A0A7D4QXJ7</accession>
<dbReference type="Proteomes" id="UP000505355">
    <property type="component" value="Chromosome"/>
</dbReference>
<organism evidence="2 3">
    <name type="scientific">Mucilaginibacter mali</name>
    <dbReference type="NCBI Taxonomy" id="2740462"/>
    <lineage>
        <taxon>Bacteria</taxon>
        <taxon>Pseudomonadati</taxon>
        <taxon>Bacteroidota</taxon>
        <taxon>Sphingobacteriia</taxon>
        <taxon>Sphingobacteriales</taxon>
        <taxon>Sphingobacteriaceae</taxon>
        <taxon>Mucilaginibacter</taxon>
    </lineage>
</organism>
<dbReference type="KEGG" id="mmab:HQ865_24650"/>
<reference evidence="2 3" key="1">
    <citation type="submission" date="2020-05" db="EMBL/GenBank/DDBJ databases">
        <title>Mucilaginibacter mali sp. nov.</title>
        <authorList>
            <person name="Kim H.S."/>
            <person name="Lee K.C."/>
            <person name="Suh M.K."/>
            <person name="Kim J.-S."/>
            <person name="Han K.-I."/>
            <person name="Eom M.K."/>
            <person name="Shin Y.K."/>
            <person name="Lee J.-S."/>
        </authorList>
    </citation>
    <scope>NUCLEOTIDE SEQUENCE [LARGE SCALE GENOMIC DNA]</scope>
    <source>
        <strain evidence="2 3">G2-14</strain>
    </source>
</reference>
<name>A0A7D4QXJ7_9SPHI</name>
<feature type="chain" id="PRO_5028939383" description="PKD family protein" evidence="1">
    <location>
        <begin position="22"/>
        <end position="517"/>
    </location>
</feature>
<protein>
    <recommendedName>
        <fullName evidence="4">PKD family protein</fullName>
    </recommendedName>
</protein>
<evidence type="ECO:0008006" key="4">
    <source>
        <dbReference type="Google" id="ProtNLM"/>
    </source>
</evidence>
<proteinExistence type="predicted"/>